<feature type="compositionally biased region" description="Polar residues" evidence="1">
    <location>
        <begin position="1"/>
        <end position="12"/>
    </location>
</feature>
<evidence type="ECO:0000313" key="2">
    <source>
        <dbReference type="EMBL" id="OAD66633.1"/>
    </source>
</evidence>
<evidence type="ECO:0000313" key="3">
    <source>
        <dbReference type="Proteomes" id="UP000077315"/>
    </source>
</evidence>
<dbReference type="Proteomes" id="UP000077315">
    <property type="component" value="Unassembled WGS sequence"/>
</dbReference>
<dbReference type="GeneID" id="28998279"/>
<keyword evidence="3" id="KW-1185">Reference proteome</keyword>
<dbReference type="VEuPathDB" id="FungiDB:PHYBLDRAFT_174926"/>
<dbReference type="RefSeq" id="XP_018284673.1">
    <property type="nucleotide sequence ID" value="XM_018437373.1"/>
</dbReference>
<sequence length="384" mass="42549">MSSKGSTNTNAFKTVLPRQTRPAKSSADQMFCDPENTRLKAILGEALARAAMHEEQQKVLLSKIDTVVANSIALQKQSSSLIEERRVANEHVEFLHNQLQLQIQVPGASTFTTIVIPSTKIAPVKNASADGSALAARALQPESGPFAYGFVYLSCRHHLKYSQVRKLLRTFKIQQSRVLDIAFPERGTLSLLVHNDLKDKITQPPADTGVSVKIDFDPLDHRIIADPAHAHKPVQERQQLAYKLHRQRLLTLCLRLPDPLDKMESSSLRLLPVCLEQYLEDRNLPSGPQASAIDTAAAMGTCKRQFNLLQYYCEEELSSCIAFTSRLLASTGFISLMEACNYIQDYPSNFNRRTSSSLGRLINEITTRSGGQACLKMSGAATPL</sequence>
<protein>
    <submittedName>
        <fullName evidence="2">Uncharacterized protein</fullName>
    </submittedName>
</protein>
<dbReference type="InParanoid" id="A0A162TF47"/>
<dbReference type="STRING" id="763407.A0A162TF47"/>
<feature type="region of interest" description="Disordered" evidence="1">
    <location>
        <begin position="1"/>
        <end position="28"/>
    </location>
</feature>
<dbReference type="EMBL" id="KV441001">
    <property type="protein sequence ID" value="OAD66633.1"/>
    <property type="molecule type" value="Genomic_DNA"/>
</dbReference>
<dbReference type="OrthoDB" id="2206543at2759"/>
<proteinExistence type="predicted"/>
<reference evidence="3" key="1">
    <citation type="submission" date="2015-06" db="EMBL/GenBank/DDBJ databases">
        <title>Expansion of signal transduction pathways in fungi by whole-genome duplication.</title>
        <authorList>
            <consortium name="DOE Joint Genome Institute"/>
            <person name="Corrochano L.M."/>
            <person name="Kuo A."/>
            <person name="Marcet-Houben M."/>
            <person name="Polaino S."/>
            <person name="Salamov A."/>
            <person name="Villalobos J.M."/>
            <person name="Alvarez M.I."/>
            <person name="Avalos J."/>
            <person name="Benito E.P."/>
            <person name="Benoit I."/>
            <person name="Burger G."/>
            <person name="Camino L.P."/>
            <person name="Canovas D."/>
            <person name="Cerda-Olmedo E."/>
            <person name="Cheng J.-F."/>
            <person name="Dominguez A."/>
            <person name="Elias M."/>
            <person name="Eslava A.P."/>
            <person name="Glaser F."/>
            <person name="Grimwood J."/>
            <person name="Gutierrez G."/>
            <person name="Heitman J."/>
            <person name="Henrissat B."/>
            <person name="Iturriaga E.A."/>
            <person name="Lang B.F."/>
            <person name="Lavin J.L."/>
            <person name="Lee S."/>
            <person name="Li W."/>
            <person name="Lindquist E."/>
            <person name="Lopez-Garcia S."/>
            <person name="Luque E.M."/>
            <person name="Marcos A.T."/>
            <person name="Martin J."/>
            <person name="McCluskey K."/>
            <person name="Medina H.R."/>
            <person name="Miralles-Duran A."/>
            <person name="Miyazaki A."/>
            <person name="Munoz-Torres E."/>
            <person name="Oguiza J.A."/>
            <person name="Ohm R."/>
            <person name="Olmedo M."/>
            <person name="Orejas M."/>
            <person name="Ortiz-Castellanos L."/>
            <person name="Pisabarro A.G."/>
            <person name="Rodriguez-Romero J."/>
            <person name="Ruiz-Herrera J."/>
            <person name="Ruiz-Vazquez R."/>
            <person name="Sanz C."/>
            <person name="Schackwitz W."/>
            <person name="Schmutz J."/>
            <person name="Shahriari M."/>
            <person name="Shelest E."/>
            <person name="Silva-Franco F."/>
            <person name="Soanes D."/>
            <person name="Syed K."/>
            <person name="Tagua V.G."/>
            <person name="Talbot N.J."/>
            <person name="Thon M."/>
            <person name="De vries R.P."/>
            <person name="Wiebenga A."/>
            <person name="Yadav J.S."/>
            <person name="Braun E.L."/>
            <person name="Baker S."/>
            <person name="Garre V."/>
            <person name="Horwitz B."/>
            <person name="Torres-Martinez S."/>
            <person name="Idnurm A."/>
            <person name="Herrera-Estrella A."/>
            <person name="Gabaldon T."/>
            <person name="Grigoriev I.V."/>
        </authorList>
    </citation>
    <scope>NUCLEOTIDE SEQUENCE [LARGE SCALE GENOMIC DNA]</scope>
    <source>
        <strain evidence="3">NRRL 1555(-)</strain>
    </source>
</reference>
<name>A0A162TF47_PHYB8</name>
<accession>A0A162TF47</accession>
<dbReference type="AlphaFoldDB" id="A0A162TF47"/>
<evidence type="ECO:0000256" key="1">
    <source>
        <dbReference type="SAM" id="MobiDB-lite"/>
    </source>
</evidence>
<organism evidence="2 3">
    <name type="scientific">Phycomyces blakesleeanus (strain ATCC 8743b / DSM 1359 / FGSC 10004 / NBRC 33097 / NRRL 1555)</name>
    <dbReference type="NCBI Taxonomy" id="763407"/>
    <lineage>
        <taxon>Eukaryota</taxon>
        <taxon>Fungi</taxon>
        <taxon>Fungi incertae sedis</taxon>
        <taxon>Mucoromycota</taxon>
        <taxon>Mucoromycotina</taxon>
        <taxon>Mucoromycetes</taxon>
        <taxon>Mucorales</taxon>
        <taxon>Phycomycetaceae</taxon>
        <taxon>Phycomyces</taxon>
    </lineage>
</organism>
<gene>
    <name evidence="2" type="ORF">PHYBLDRAFT_174926</name>
</gene>